<feature type="non-terminal residue" evidence="8">
    <location>
        <position position="340"/>
    </location>
</feature>
<keyword evidence="5 6" id="KW-0472">Membrane</keyword>
<feature type="transmembrane region" description="Helical" evidence="6">
    <location>
        <begin position="248"/>
        <end position="267"/>
    </location>
</feature>
<comment type="caution">
    <text evidence="8">The sequence shown here is derived from an EMBL/GenBank/DDBJ whole genome shotgun (WGS) entry which is preliminary data.</text>
</comment>
<evidence type="ECO:0000313" key="9">
    <source>
        <dbReference type="Proteomes" id="UP000237438"/>
    </source>
</evidence>
<keyword evidence="4 6" id="KW-1133">Transmembrane helix</keyword>
<dbReference type="EMBL" id="PEDP01003084">
    <property type="protein sequence ID" value="POS82341.1"/>
    <property type="molecule type" value="Genomic_DNA"/>
</dbReference>
<feature type="transmembrane region" description="Helical" evidence="6">
    <location>
        <begin position="273"/>
        <end position="295"/>
    </location>
</feature>
<dbReference type="InterPro" id="IPR011701">
    <property type="entry name" value="MFS"/>
</dbReference>
<feature type="transmembrane region" description="Helical" evidence="6">
    <location>
        <begin position="150"/>
        <end position="173"/>
    </location>
</feature>
<evidence type="ECO:0000256" key="3">
    <source>
        <dbReference type="ARBA" id="ARBA00022692"/>
    </source>
</evidence>
<dbReference type="GO" id="GO:0022857">
    <property type="term" value="F:transmembrane transporter activity"/>
    <property type="evidence" value="ECO:0007669"/>
    <property type="project" value="InterPro"/>
</dbReference>
<dbReference type="PANTHER" id="PTHR23502:SF68">
    <property type="entry name" value="MULTIDRUG TRANSPORTER, PUTATIVE (AFU_ORTHOLOGUE AFUA_3G01120)-RELATED"/>
    <property type="match status" value="1"/>
</dbReference>
<organism evidence="8 9">
    <name type="scientific">Erysiphe pulchra</name>
    <dbReference type="NCBI Taxonomy" id="225359"/>
    <lineage>
        <taxon>Eukaryota</taxon>
        <taxon>Fungi</taxon>
        <taxon>Dikarya</taxon>
        <taxon>Ascomycota</taxon>
        <taxon>Pezizomycotina</taxon>
        <taxon>Leotiomycetes</taxon>
        <taxon>Erysiphales</taxon>
        <taxon>Erysiphaceae</taxon>
        <taxon>Erysiphe</taxon>
    </lineage>
</organism>
<dbReference type="OrthoDB" id="5296287at2759"/>
<evidence type="ECO:0000256" key="5">
    <source>
        <dbReference type="ARBA" id="ARBA00023136"/>
    </source>
</evidence>
<feature type="transmembrane region" description="Helical" evidence="6">
    <location>
        <begin position="57"/>
        <end position="79"/>
    </location>
</feature>
<dbReference type="InterPro" id="IPR020846">
    <property type="entry name" value="MFS_dom"/>
</dbReference>
<dbReference type="SUPFAM" id="SSF103473">
    <property type="entry name" value="MFS general substrate transporter"/>
    <property type="match status" value="1"/>
</dbReference>
<keyword evidence="3 6" id="KW-0812">Transmembrane</keyword>
<protein>
    <recommendedName>
        <fullName evidence="7">Major facilitator superfamily (MFS) profile domain-containing protein</fullName>
    </recommendedName>
</protein>
<feature type="transmembrane region" description="Helical" evidence="6">
    <location>
        <begin position="179"/>
        <end position="199"/>
    </location>
</feature>
<name>A0A2S4PJY2_9PEZI</name>
<feature type="transmembrane region" description="Helical" evidence="6">
    <location>
        <begin position="316"/>
        <end position="334"/>
    </location>
</feature>
<dbReference type="InterPro" id="IPR036259">
    <property type="entry name" value="MFS_trans_sf"/>
</dbReference>
<dbReference type="PANTHER" id="PTHR23502">
    <property type="entry name" value="MAJOR FACILITATOR SUPERFAMILY"/>
    <property type="match status" value="1"/>
</dbReference>
<sequence>MEKIKIPALEESNNGVMPSESFNNESKTAAMCCLNVAAIAILAPSVPYILSDFKSGSASLASFVVSIYILGLGSGPLVMAPLSEVIGRVPVYNLSVVGFVLFNIGCAKSTSLNMLIVFRFFSGIFGSVTETNGGATASDLFDQSQRGAVLTLYALGPVIAGITSPVIGGFITAGLGWRWVFWLLAITSGVFGILGMIFLRETYAPVILKKKAARLQKKTGNSRFRSKFDYDTSPRKVFLLALMRPLKLLFWSPIIFSTTIFLGLIHGSISLSYLGAGVGSLLGLLIFAIQTRRLYGSKKSKSDGSTELEPERRLDGLIWTYVLVPIGLLLYGWTAQRKLH</sequence>
<dbReference type="Pfam" id="PF07690">
    <property type="entry name" value="MFS_1"/>
    <property type="match status" value="1"/>
</dbReference>
<dbReference type="GO" id="GO:0016020">
    <property type="term" value="C:membrane"/>
    <property type="evidence" value="ECO:0007669"/>
    <property type="project" value="UniProtKB-SubCell"/>
</dbReference>
<evidence type="ECO:0000256" key="4">
    <source>
        <dbReference type="ARBA" id="ARBA00022989"/>
    </source>
</evidence>
<accession>A0A2S4PJY2</accession>
<comment type="similarity">
    <text evidence="2">Belongs to the major facilitator superfamily.</text>
</comment>
<dbReference type="Proteomes" id="UP000237438">
    <property type="component" value="Unassembled WGS sequence"/>
</dbReference>
<evidence type="ECO:0000256" key="2">
    <source>
        <dbReference type="ARBA" id="ARBA00008335"/>
    </source>
</evidence>
<proteinExistence type="inferred from homology"/>
<evidence type="ECO:0000259" key="7">
    <source>
        <dbReference type="PROSITE" id="PS50850"/>
    </source>
</evidence>
<evidence type="ECO:0000256" key="1">
    <source>
        <dbReference type="ARBA" id="ARBA00004141"/>
    </source>
</evidence>
<comment type="subcellular location">
    <subcellularLocation>
        <location evidence="1">Membrane</location>
        <topology evidence="1">Multi-pass membrane protein</topology>
    </subcellularLocation>
</comment>
<dbReference type="Gene3D" id="1.20.1250.20">
    <property type="entry name" value="MFS general substrate transporter like domains"/>
    <property type="match status" value="1"/>
</dbReference>
<keyword evidence="9" id="KW-1185">Reference proteome</keyword>
<feature type="transmembrane region" description="Helical" evidence="6">
    <location>
        <begin position="28"/>
        <end position="50"/>
    </location>
</feature>
<dbReference type="PROSITE" id="PS50850">
    <property type="entry name" value="MFS"/>
    <property type="match status" value="1"/>
</dbReference>
<dbReference type="STRING" id="225359.A0A2S4PJY2"/>
<feature type="domain" description="Major facilitator superfamily (MFS) profile" evidence="7">
    <location>
        <begin position="1"/>
        <end position="340"/>
    </location>
</feature>
<evidence type="ECO:0000256" key="6">
    <source>
        <dbReference type="SAM" id="Phobius"/>
    </source>
</evidence>
<gene>
    <name evidence="8" type="ORF">EPUL_004532</name>
</gene>
<reference evidence="8 9" key="1">
    <citation type="submission" date="2017-10" db="EMBL/GenBank/DDBJ databases">
        <title>Development of genomic resources for the powdery mildew, Erysiphe pulchra.</title>
        <authorList>
            <person name="Wadl P.A."/>
            <person name="Mack B.M."/>
            <person name="Moore G."/>
            <person name="Beltz S.B."/>
        </authorList>
    </citation>
    <scope>NUCLEOTIDE SEQUENCE [LARGE SCALE GENOMIC DNA]</scope>
    <source>
        <strain evidence="8">Cflorida</strain>
    </source>
</reference>
<dbReference type="AlphaFoldDB" id="A0A2S4PJY2"/>
<evidence type="ECO:0000313" key="8">
    <source>
        <dbReference type="EMBL" id="POS82341.1"/>
    </source>
</evidence>